<dbReference type="GO" id="GO:0008270">
    <property type="term" value="F:zinc ion binding"/>
    <property type="evidence" value="ECO:0007669"/>
    <property type="project" value="UniProtKB-KW"/>
</dbReference>
<dbReference type="FunFam" id="1.10.10.60:FF:000257">
    <property type="entry name" value="Zinc-finger homeodomain protein 2"/>
    <property type="match status" value="1"/>
</dbReference>
<evidence type="ECO:0000256" key="11">
    <source>
        <dbReference type="SAM" id="MobiDB-lite"/>
    </source>
</evidence>
<evidence type="ECO:0000259" key="13">
    <source>
        <dbReference type="PROSITE" id="PS51523"/>
    </source>
</evidence>
<keyword evidence="2" id="KW-0479">Metal-binding</keyword>
<dbReference type="PANTHER" id="PTHR31948:SF64">
    <property type="entry name" value="ZINC-FINGER HOMEODOMAIN PROTEIN 6"/>
    <property type="match status" value="1"/>
</dbReference>
<evidence type="ECO:0000313" key="14">
    <source>
        <dbReference type="EMBL" id="RID52749.1"/>
    </source>
</evidence>
<evidence type="ECO:0000256" key="6">
    <source>
        <dbReference type="ARBA" id="ARBA00023125"/>
    </source>
</evidence>
<keyword evidence="9 10" id="KW-0539">Nucleus</keyword>
<evidence type="ECO:0000256" key="10">
    <source>
        <dbReference type="PROSITE-ProRule" id="PRU00108"/>
    </source>
</evidence>
<feature type="DNA-binding region" description="Homeobox" evidence="10">
    <location>
        <begin position="179"/>
        <end position="242"/>
    </location>
</feature>
<feature type="compositionally biased region" description="Polar residues" evidence="11">
    <location>
        <begin position="23"/>
        <end position="41"/>
    </location>
</feature>
<keyword evidence="6 10" id="KW-0238">DNA-binding</keyword>
<dbReference type="Proteomes" id="UP000264353">
    <property type="component" value="Chromosome A7"/>
</dbReference>
<evidence type="ECO:0000259" key="12">
    <source>
        <dbReference type="PROSITE" id="PS50071"/>
    </source>
</evidence>
<keyword evidence="7 10" id="KW-0371">Homeobox</keyword>
<reference evidence="14 15" key="1">
    <citation type="submission" date="2018-06" db="EMBL/GenBank/DDBJ databases">
        <title>WGS assembly of Brassica rapa FPsc.</title>
        <authorList>
            <person name="Bowman J."/>
            <person name="Kohchi T."/>
            <person name="Yamato K."/>
            <person name="Jenkins J."/>
            <person name="Shu S."/>
            <person name="Ishizaki K."/>
            <person name="Yamaoka S."/>
            <person name="Nishihama R."/>
            <person name="Nakamura Y."/>
            <person name="Berger F."/>
            <person name="Adam C."/>
            <person name="Aki S."/>
            <person name="Althoff F."/>
            <person name="Araki T."/>
            <person name="Arteaga-Vazquez M."/>
            <person name="Balasubrmanian S."/>
            <person name="Bauer D."/>
            <person name="Boehm C."/>
            <person name="Briginshaw L."/>
            <person name="Caballero-Perez J."/>
            <person name="Catarino B."/>
            <person name="Chen F."/>
            <person name="Chiyoda S."/>
            <person name="Chovatia M."/>
            <person name="Davies K."/>
            <person name="Delmans M."/>
            <person name="Demura T."/>
            <person name="Dierschke T."/>
            <person name="Dolan L."/>
            <person name="Dorantes-Acosta A."/>
            <person name="Eklund D."/>
            <person name="Florent S."/>
            <person name="Flores-Sandoval E."/>
            <person name="Fujiyama A."/>
            <person name="Fukuzawa H."/>
            <person name="Galik B."/>
            <person name="Grimanelli D."/>
            <person name="Grimwood J."/>
            <person name="Grossniklaus U."/>
            <person name="Hamada T."/>
            <person name="Haseloff J."/>
            <person name="Hetherington A."/>
            <person name="Higo A."/>
            <person name="Hirakawa Y."/>
            <person name="Hundley H."/>
            <person name="Ikeda Y."/>
            <person name="Inoue K."/>
            <person name="Inoue S."/>
            <person name="Ishida S."/>
            <person name="Jia Q."/>
            <person name="Kakita M."/>
            <person name="Kanazawa T."/>
            <person name="Kawai Y."/>
            <person name="Kawashima T."/>
            <person name="Kennedy M."/>
            <person name="Kinose K."/>
            <person name="Kinoshita T."/>
            <person name="Kohara Y."/>
            <person name="Koide E."/>
            <person name="Komatsu K."/>
            <person name="Kopischke S."/>
            <person name="Kubo M."/>
            <person name="Kyozuka J."/>
            <person name="Lagercrantz U."/>
            <person name="Lin S."/>
            <person name="Lindquist E."/>
            <person name="Lipzen A."/>
            <person name="Lu C."/>
            <person name="Luna E."/>
            <person name="Martienssen R."/>
            <person name="Minamino N."/>
            <person name="Mizutani M."/>
            <person name="Mizutani M."/>
            <person name="Mochizuki N."/>
            <person name="Monte I."/>
            <person name="Mosher R."/>
            <person name="Nagasaki H."/>
            <person name="Nakagami H."/>
            <person name="Naramoto S."/>
            <person name="Nishitani K."/>
            <person name="Ohtani M."/>
            <person name="Okamoto T."/>
            <person name="Okumura M."/>
            <person name="Phillips J."/>
            <person name="Pollak B."/>
            <person name="Reinders A."/>
            <person name="Roevekamp M."/>
            <person name="Sano R."/>
            <person name="Sawa S."/>
            <person name="Schmid M."/>
            <person name="Shirakawa M."/>
            <person name="Solano R."/>
            <person name="Spunde A."/>
            <person name="Suetsugu N."/>
            <person name="Sugano S."/>
            <person name="Sugiyama A."/>
            <person name="Sun R."/>
            <person name="Suzuki Y."/>
            <person name="Takenaka M."/>
            <person name="Takezawa D."/>
            <person name="Tomogane H."/>
            <person name="Tsuzuki M."/>
            <person name="Ueda T."/>
            <person name="Umeda M."/>
            <person name="Ward J."/>
            <person name="Watanabe Y."/>
            <person name="Yazaki K."/>
            <person name="Yokoyama R."/>
            <person name="Yoshitake Y."/>
            <person name="Yotsui I."/>
            <person name="Zachgo S."/>
            <person name="Schmutz J."/>
        </authorList>
    </citation>
    <scope>NUCLEOTIDE SEQUENCE [LARGE SCALE GENOMIC DNA]</scope>
    <source>
        <strain evidence="15">cv. B-3</strain>
    </source>
</reference>
<dbReference type="InterPro" id="IPR001356">
    <property type="entry name" value="HD"/>
</dbReference>
<dbReference type="Pfam" id="PF04770">
    <property type="entry name" value="ZF-HD_dimer"/>
    <property type="match status" value="1"/>
</dbReference>
<comment type="subcellular location">
    <subcellularLocation>
        <location evidence="1 10">Nucleus</location>
    </subcellularLocation>
</comment>
<evidence type="ECO:0000256" key="8">
    <source>
        <dbReference type="ARBA" id="ARBA00023163"/>
    </source>
</evidence>
<dbReference type="GO" id="GO:0003677">
    <property type="term" value="F:DNA binding"/>
    <property type="evidence" value="ECO:0007669"/>
    <property type="project" value="UniProtKB-UniRule"/>
</dbReference>
<sequence length="243" mass="27510">MGDGKTKIISKPSTPDHRIPPYTCSQTTEKENPTTIRNGSNPDPDLDTNPNSFAAPAPRSYVRPQTTSLTKSVRYKECQRNHAASSGGHVIDGCGAFMSSGKEGTAESLLCAACDFHRSFHRNKIDGMFVVKFNSFGLSPRPLVSRHVSPVMMSFARGGKDPAESSTEDLNNQSQCHPKKRFRTKFNIEHKEKMEEFSEKIGWRMSKPEDSEVNRFCREINLKRQVFKVWMHNNKQTPKKKEM</sequence>
<feature type="region of interest" description="Disordered" evidence="11">
    <location>
        <begin position="1"/>
        <end position="68"/>
    </location>
</feature>
<keyword evidence="4" id="KW-0862">Zinc</keyword>
<keyword evidence="8" id="KW-0804">Transcription</keyword>
<dbReference type="PROSITE" id="PS50071">
    <property type="entry name" value="HOMEOBOX_2"/>
    <property type="match status" value="1"/>
</dbReference>
<proteinExistence type="predicted"/>
<evidence type="ECO:0008006" key="16">
    <source>
        <dbReference type="Google" id="ProtNLM"/>
    </source>
</evidence>
<evidence type="ECO:0000313" key="15">
    <source>
        <dbReference type="Proteomes" id="UP000264353"/>
    </source>
</evidence>
<feature type="domain" description="ZF-HD dimerization-type" evidence="13">
    <location>
        <begin position="75"/>
        <end position="124"/>
    </location>
</feature>
<organism evidence="14 15">
    <name type="scientific">Brassica campestris</name>
    <name type="common">Field mustard</name>
    <dbReference type="NCBI Taxonomy" id="3711"/>
    <lineage>
        <taxon>Eukaryota</taxon>
        <taxon>Viridiplantae</taxon>
        <taxon>Streptophyta</taxon>
        <taxon>Embryophyta</taxon>
        <taxon>Tracheophyta</taxon>
        <taxon>Spermatophyta</taxon>
        <taxon>Magnoliopsida</taxon>
        <taxon>eudicotyledons</taxon>
        <taxon>Gunneridae</taxon>
        <taxon>Pentapetalae</taxon>
        <taxon>rosids</taxon>
        <taxon>malvids</taxon>
        <taxon>Brassicales</taxon>
        <taxon>Brassicaceae</taxon>
        <taxon>Brassiceae</taxon>
        <taxon>Brassica</taxon>
    </lineage>
</organism>
<protein>
    <recommendedName>
        <fullName evidence="16">ZF-HD dimerization-type domain-containing protein</fullName>
    </recommendedName>
</protein>
<feature type="domain" description="Homeobox" evidence="12">
    <location>
        <begin position="177"/>
        <end position="241"/>
    </location>
</feature>
<dbReference type="InterPro" id="IPR009057">
    <property type="entry name" value="Homeodomain-like_sf"/>
</dbReference>
<dbReference type="Gene3D" id="1.10.10.60">
    <property type="entry name" value="Homeodomain-like"/>
    <property type="match status" value="1"/>
</dbReference>
<dbReference type="PANTHER" id="PTHR31948">
    <property type="entry name" value="ZINC-FINGER HOMEODOMAIN PROTEIN 2"/>
    <property type="match status" value="1"/>
</dbReference>
<evidence type="ECO:0000256" key="7">
    <source>
        <dbReference type="ARBA" id="ARBA00023155"/>
    </source>
</evidence>
<dbReference type="GO" id="GO:0005634">
    <property type="term" value="C:nucleus"/>
    <property type="evidence" value="ECO:0007669"/>
    <property type="project" value="UniProtKB-SubCell"/>
</dbReference>
<name>A0A397YH15_BRACM</name>
<evidence type="ECO:0000256" key="1">
    <source>
        <dbReference type="ARBA" id="ARBA00004123"/>
    </source>
</evidence>
<keyword evidence="5" id="KW-0805">Transcription regulation</keyword>
<dbReference type="InterPro" id="IPR006456">
    <property type="entry name" value="ZF_HD_homeobox_Cys/His_dimer"/>
</dbReference>
<dbReference type="EMBL" id="CM010634">
    <property type="protein sequence ID" value="RID52749.1"/>
    <property type="molecule type" value="Genomic_DNA"/>
</dbReference>
<dbReference type="NCBIfam" id="TIGR01566">
    <property type="entry name" value="ZF_HD_prot_N"/>
    <property type="match status" value="1"/>
</dbReference>
<evidence type="ECO:0000256" key="2">
    <source>
        <dbReference type="ARBA" id="ARBA00022723"/>
    </source>
</evidence>
<evidence type="ECO:0000256" key="3">
    <source>
        <dbReference type="ARBA" id="ARBA00022771"/>
    </source>
</evidence>
<gene>
    <name evidence="14" type="ORF">BRARA_G00190</name>
</gene>
<dbReference type="InterPro" id="IPR006455">
    <property type="entry name" value="Homeodomain_ZF_HD"/>
</dbReference>
<evidence type="ECO:0000256" key="9">
    <source>
        <dbReference type="ARBA" id="ARBA00023242"/>
    </source>
</evidence>
<dbReference type="AlphaFoldDB" id="A0A397YH15"/>
<evidence type="ECO:0000256" key="4">
    <source>
        <dbReference type="ARBA" id="ARBA00022833"/>
    </source>
</evidence>
<keyword evidence="3" id="KW-0863">Zinc-finger</keyword>
<dbReference type="NCBIfam" id="TIGR01565">
    <property type="entry name" value="homeo_ZF_HD"/>
    <property type="match status" value="1"/>
</dbReference>
<accession>A0A397YH15</accession>
<dbReference type="SUPFAM" id="SSF46689">
    <property type="entry name" value="Homeodomain-like"/>
    <property type="match status" value="1"/>
</dbReference>
<dbReference type="PROSITE" id="PS51523">
    <property type="entry name" value="ZF_HD_DIMER"/>
    <property type="match status" value="1"/>
</dbReference>
<evidence type="ECO:0000256" key="5">
    <source>
        <dbReference type="ARBA" id="ARBA00023015"/>
    </source>
</evidence>